<keyword evidence="6" id="KW-1003">Cell membrane</keyword>
<dbReference type="Proteomes" id="UP000436181">
    <property type="component" value="Unassembled WGS sequence"/>
</dbReference>
<feature type="region of interest" description="Disordered" evidence="7">
    <location>
        <begin position="218"/>
        <end position="237"/>
    </location>
</feature>
<name>A0ABQ6VDE4_9CORY</name>
<protein>
    <recommendedName>
        <fullName evidence="6">SURF1-like protein</fullName>
    </recommendedName>
</protein>
<dbReference type="CDD" id="cd06662">
    <property type="entry name" value="SURF1"/>
    <property type="match status" value="1"/>
</dbReference>
<evidence type="ECO:0000256" key="1">
    <source>
        <dbReference type="ARBA" id="ARBA00004370"/>
    </source>
</evidence>
<feature type="region of interest" description="Disordered" evidence="7">
    <location>
        <begin position="373"/>
        <end position="434"/>
    </location>
</feature>
<dbReference type="InterPro" id="IPR045214">
    <property type="entry name" value="Surf1/Surf4"/>
</dbReference>
<dbReference type="InterPro" id="IPR002994">
    <property type="entry name" value="Surf1/Shy1"/>
</dbReference>
<dbReference type="PANTHER" id="PTHR23427">
    <property type="entry name" value="SURFEIT LOCUS PROTEIN"/>
    <property type="match status" value="1"/>
</dbReference>
<keyword evidence="5 6" id="KW-0472">Membrane</keyword>
<reference evidence="8 9" key="1">
    <citation type="submission" date="2019-10" db="EMBL/GenBank/DDBJ databases">
        <title>Corynebacterium sp novel species isolated from the respiratory tract of Marmot.</title>
        <authorList>
            <person name="Zhang G."/>
        </authorList>
    </citation>
    <scope>NUCLEOTIDE SEQUENCE [LARGE SCALE GENOMIC DNA]</scope>
    <source>
        <strain evidence="8 9">336</strain>
    </source>
</reference>
<sequence>MKTPDAMSVRSFAVGGSLGSFTHKMFDENARFGPKSGVFVEQFVGGVPVGRAQPAAQGCYINTVTTQPPRPENTRSQHAPGSQRTQRTEPQRSKPQRSKPQRSKPQGWKSFLSPGWALALVLVIAFSYVAFTTLAPWQLGKNERNSANNQRLEQAFHQDPVPLTSVMKPGQDQVREDDDWTHVTLDGSYVPGQDVVLRNRAVDGAVVFQILTPFELSEAPGSAAESKPTSKPAAPSAPHTIMVNRGFIAPGAGGTIPDIPPSPTGPTSISGFLKLDEDPGESSVATADGHKVVNTISASLNEQATGTHLIKGYVQADEQSVDKGLRPIPLPQLTSGPYLSYGIQWIAFGIIAPIILGWFVWSELKERRREREERVELQASEGTVGEEKLASDNEKKDTQPAPIAEDSVEQKMRNRYGKSRSSRANRRNNNGERF</sequence>
<comment type="similarity">
    <text evidence="2 6">Belongs to the SURF1 family.</text>
</comment>
<feature type="compositionally biased region" description="Polar residues" evidence="7">
    <location>
        <begin position="74"/>
        <end position="85"/>
    </location>
</feature>
<dbReference type="PROSITE" id="PS50895">
    <property type="entry name" value="SURF1"/>
    <property type="match status" value="1"/>
</dbReference>
<feature type="transmembrane region" description="Helical" evidence="6">
    <location>
        <begin position="338"/>
        <end position="361"/>
    </location>
</feature>
<feature type="compositionally biased region" description="Basic residues" evidence="7">
    <location>
        <begin position="413"/>
        <end position="426"/>
    </location>
</feature>
<dbReference type="PANTHER" id="PTHR23427:SF2">
    <property type="entry name" value="SURFEIT LOCUS PROTEIN 1"/>
    <property type="match status" value="1"/>
</dbReference>
<evidence type="ECO:0000313" key="8">
    <source>
        <dbReference type="EMBL" id="KAB3520878.1"/>
    </source>
</evidence>
<keyword evidence="9" id="KW-1185">Reference proteome</keyword>
<feature type="region of interest" description="Disordered" evidence="7">
    <location>
        <begin position="63"/>
        <end position="108"/>
    </location>
</feature>
<evidence type="ECO:0000256" key="5">
    <source>
        <dbReference type="ARBA" id="ARBA00023136"/>
    </source>
</evidence>
<accession>A0ABQ6VDE4</accession>
<proteinExistence type="inferred from homology"/>
<feature type="compositionally biased region" description="Low complexity" evidence="7">
    <location>
        <begin position="222"/>
        <end position="237"/>
    </location>
</feature>
<evidence type="ECO:0000256" key="3">
    <source>
        <dbReference type="ARBA" id="ARBA00022692"/>
    </source>
</evidence>
<evidence type="ECO:0000256" key="6">
    <source>
        <dbReference type="RuleBase" id="RU363076"/>
    </source>
</evidence>
<comment type="caution">
    <text evidence="8">The sequence shown here is derived from an EMBL/GenBank/DDBJ whole genome shotgun (WGS) entry which is preliminary data.</text>
</comment>
<evidence type="ECO:0000256" key="2">
    <source>
        <dbReference type="ARBA" id="ARBA00007165"/>
    </source>
</evidence>
<gene>
    <name evidence="8" type="ORF">F8377_06465</name>
</gene>
<feature type="compositionally biased region" description="Basic and acidic residues" evidence="7">
    <location>
        <begin position="385"/>
        <end position="398"/>
    </location>
</feature>
<feature type="transmembrane region" description="Helical" evidence="6">
    <location>
        <begin position="111"/>
        <end position="131"/>
    </location>
</feature>
<dbReference type="EMBL" id="WBZJ01000002">
    <property type="protein sequence ID" value="KAB3520878.1"/>
    <property type="molecule type" value="Genomic_DNA"/>
</dbReference>
<comment type="subcellular location">
    <subcellularLocation>
        <location evidence="6">Cell membrane</location>
        <topology evidence="6">Multi-pass membrane protein</topology>
    </subcellularLocation>
    <subcellularLocation>
        <location evidence="1">Membrane</location>
    </subcellularLocation>
</comment>
<evidence type="ECO:0000256" key="7">
    <source>
        <dbReference type="SAM" id="MobiDB-lite"/>
    </source>
</evidence>
<keyword evidence="3 6" id="KW-0812">Transmembrane</keyword>
<evidence type="ECO:0000256" key="4">
    <source>
        <dbReference type="ARBA" id="ARBA00022989"/>
    </source>
</evidence>
<keyword evidence="4 6" id="KW-1133">Transmembrane helix</keyword>
<organism evidence="8 9">
    <name type="scientific">Corynebacterium zhongnanshanii</name>
    <dbReference type="NCBI Taxonomy" id="2768834"/>
    <lineage>
        <taxon>Bacteria</taxon>
        <taxon>Bacillati</taxon>
        <taxon>Actinomycetota</taxon>
        <taxon>Actinomycetes</taxon>
        <taxon>Mycobacteriales</taxon>
        <taxon>Corynebacteriaceae</taxon>
        <taxon>Corynebacterium</taxon>
    </lineage>
</organism>
<evidence type="ECO:0000313" key="9">
    <source>
        <dbReference type="Proteomes" id="UP000436181"/>
    </source>
</evidence>
<dbReference type="Pfam" id="PF02104">
    <property type="entry name" value="SURF1"/>
    <property type="match status" value="1"/>
</dbReference>